<name>A0A7L4YT94_9ACTN</name>
<dbReference type="InParanoid" id="A0A7L4YT94"/>
<keyword evidence="8" id="KW-1185">Reference proteome</keyword>
<dbReference type="EC" id="3.2.1.52" evidence="3"/>
<dbReference type="InterPro" id="IPR001764">
    <property type="entry name" value="Glyco_hydro_3_N"/>
</dbReference>
<evidence type="ECO:0000256" key="4">
    <source>
        <dbReference type="ARBA" id="ARBA00022801"/>
    </source>
</evidence>
<sequence>MSPQQKAAQLIMVAQQPNTGDAVTSAISDGDAGAVILLGKWQGNDAVSAAVKDIDALSSATAGIGIWVATDQEGGQVQKLKGSGFSTMPSALEQAAMSPDELTAEATTWAKELAAAGVDVNLAPVADVVPTSIGTANAPIGQYDRQYGATAAAVSPPMLAFAAGMTAGGVLPTAKHFPGIGRITGNTDETAVGIDDPAMTASDPDLAPFADAIAAQIPLVMISSARYPQLDPNAAALFSEPIITGLLRQQMGFGGIVISDDVGSAAAVADVPVPERATRFVAAGGDIVLTAEPSQAPQMNDALVAAASADAAFAAKLDAAVGRVLTQKDAGGLLPCSG</sequence>
<comment type="similarity">
    <text evidence="2">Belongs to the glycosyl hydrolase 3 family.</text>
</comment>
<keyword evidence="5" id="KW-0326">Glycosidase</keyword>
<dbReference type="PROSITE" id="PS00775">
    <property type="entry name" value="GLYCOSYL_HYDROL_F3"/>
    <property type="match status" value="1"/>
</dbReference>
<dbReference type="KEGG" id="eke:EK0264_11385"/>
<dbReference type="InterPro" id="IPR019800">
    <property type="entry name" value="Glyco_hydro_3_AS"/>
</dbReference>
<dbReference type="GO" id="GO:0005975">
    <property type="term" value="P:carbohydrate metabolic process"/>
    <property type="evidence" value="ECO:0007669"/>
    <property type="project" value="InterPro"/>
</dbReference>
<dbReference type="InterPro" id="IPR036962">
    <property type="entry name" value="Glyco_hydro_3_N_sf"/>
</dbReference>
<dbReference type="PANTHER" id="PTHR30480">
    <property type="entry name" value="BETA-HEXOSAMINIDASE-RELATED"/>
    <property type="match status" value="1"/>
</dbReference>
<evidence type="ECO:0000256" key="5">
    <source>
        <dbReference type="ARBA" id="ARBA00023295"/>
    </source>
</evidence>
<dbReference type="Proteomes" id="UP000463857">
    <property type="component" value="Chromosome"/>
</dbReference>
<keyword evidence="4 7" id="KW-0378">Hydrolase</keyword>
<comment type="catalytic activity">
    <reaction evidence="1">
        <text>Hydrolysis of terminal non-reducing N-acetyl-D-hexosamine residues in N-acetyl-beta-D-hexosaminides.</text>
        <dbReference type="EC" id="3.2.1.52"/>
    </reaction>
</comment>
<evidence type="ECO:0000256" key="1">
    <source>
        <dbReference type="ARBA" id="ARBA00001231"/>
    </source>
</evidence>
<evidence type="ECO:0000259" key="6">
    <source>
        <dbReference type="Pfam" id="PF00933"/>
    </source>
</evidence>
<dbReference type="PANTHER" id="PTHR30480:SF13">
    <property type="entry name" value="BETA-HEXOSAMINIDASE"/>
    <property type="match status" value="1"/>
</dbReference>
<dbReference type="InterPro" id="IPR017853">
    <property type="entry name" value="GH"/>
</dbReference>
<feature type="domain" description="Glycoside hydrolase family 3 N-terminal" evidence="6">
    <location>
        <begin position="5"/>
        <end position="326"/>
    </location>
</feature>
<dbReference type="InterPro" id="IPR050226">
    <property type="entry name" value="NagZ_Beta-hexosaminidase"/>
</dbReference>
<gene>
    <name evidence="7" type="ORF">EK0264_11385</name>
</gene>
<dbReference type="EMBL" id="CP047156">
    <property type="protein sequence ID" value="QHC02406.1"/>
    <property type="molecule type" value="Genomic_DNA"/>
</dbReference>
<dbReference type="AlphaFoldDB" id="A0A7L4YT94"/>
<evidence type="ECO:0000256" key="2">
    <source>
        <dbReference type="ARBA" id="ARBA00005336"/>
    </source>
</evidence>
<accession>A0A7L4YT94</accession>
<protein>
    <recommendedName>
        <fullName evidence="3">beta-N-acetylhexosaminidase</fullName>
        <ecNumber evidence="3">3.2.1.52</ecNumber>
    </recommendedName>
</protein>
<proteinExistence type="inferred from homology"/>
<dbReference type="Pfam" id="PF00933">
    <property type="entry name" value="Glyco_hydro_3"/>
    <property type="match status" value="1"/>
</dbReference>
<evidence type="ECO:0000256" key="3">
    <source>
        <dbReference type="ARBA" id="ARBA00012663"/>
    </source>
</evidence>
<dbReference type="FunCoup" id="A0A7L4YT94">
    <property type="interactions" value="28"/>
</dbReference>
<reference evidence="7 8" key="1">
    <citation type="journal article" date="2018" name="Int. J. Syst. Evol. Microbiol.">
        <title>Epidermidibacterium keratini gen. nov., sp. nov., a member of the family Sporichthyaceae, isolated from keratin epidermis.</title>
        <authorList>
            <person name="Lee D.G."/>
            <person name="Trujillo M.E."/>
            <person name="Kang S."/>
            <person name="Nam J.J."/>
            <person name="Kim Y.J."/>
        </authorList>
    </citation>
    <scope>NUCLEOTIDE SEQUENCE [LARGE SCALE GENOMIC DNA]</scope>
    <source>
        <strain evidence="7 8">EPI-7</strain>
    </source>
</reference>
<dbReference type="GO" id="GO:0009254">
    <property type="term" value="P:peptidoglycan turnover"/>
    <property type="evidence" value="ECO:0007669"/>
    <property type="project" value="TreeGrafter"/>
</dbReference>
<dbReference type="SUPFAM" id="SSF51445">
    <property type="entry name" value="(Trans)glycosidases"/>
    <property type="match status" value="1"/>
</dbReference>
<evidence type="ECO:0000313" key="8">
    <source>
        <dbReference type="Proteomes" id="UP000463857"/>
    </source>
</evidence>
<dbReference type="Gene3D" id="3.20.20.300">
    <property type="entry name" value="Glycoside hydrolase, family 3, N-terminal domain"/>
    <property type="match status" value="1"/>
</dbReference>
<organism evidence="7 8">
    <name type="scientific">Epidermidibacterium keratini</name>
    <dbReference type="NCBI Taxonomy" id="1891644"/>
    <lineage>
        <taxon>Bacteria</taxon>
        <taxon>Bacillati</taxon>
        <taxon>Actinomycetota</taxon>
        <taxon>Actinomycetes</taxon>
        <taxon>Sporichthyales</taxon>
        <taxon>Sporichthyaceae</taxon>
        <taxon>Epidermidibacterium</taxon>
    </lineage>
</organism>
<dbReference type="GO" id="GO:0004563">
    <property type="term" value="F:beta-N-acetylhexosaminidase activity"/>
    <property type="evidence" value="ECO:0007669"/>
    <property type="project" value="UniProtKB-EC"/>
</dbReference>
<dbReference type="OrthoDB" id="9805821at2"/>
<evidence type="ECO:0000313" key="7">
    <source>
        <dbReference type="EMBL" id="QHC02406.1"/>
    </source>
</evidence>